<dbReference type="OrthoDB" id="5595751at2759"/>
<dbReference type="STRING" id="590646.G3B9T4"/>
<dbReference type="GO" id="GO:0006782">
    <property type="term" value="P:protoporphyrinogen IX biosynthetic process"/>
    <property type="evidence" value="ECO:0007669"/>
    <property type="project" value="UniProtKB-UniPathway"/>
</dbReference>
<dbReference type="Pfam" id="PF02602">
    <property type="entry name" value="HEM4"/>
    <property type="match status" value="1"/>
</dbReference>
<proteinExistence type="predicted"/>
<feature type="domain" description="Tetrapyrrole biosynthesis uroporphyrinogen III synthase" evidence="1">
    <location>
        <begin position="5"/>
        <end position="194"/>
    </location>
</feature>
<dbReference type="SUPFAM" id="SSF69618">
    <property type="entry name" value="HemD-like"/>
    <property type="match status" value="1"/>
</dbReference>
<keyword evidence="3" id="KW-1185">Reference proteome</keyword>
<dbReference type="GO" id="GO:0006780">
    <property type="term" value="P:uroporphyrinogen III biosynthetic process"/>
    <property type="evidence" value="ECO:0007669"/>
    <property type="project" value="InterPro"/>
</dbReference>
<dbReference type="InterPro" id="IPR003754">
    <property type="entry name" value="4pyrrol_synth_uPrphyn_synth"/>
</dbReference>
<name>G3B9T4_CANTC</name>
<sequence>MTNFLKEQMQKYKVIIITSQRAVECLQQCIESKDIEEHLRDQILDIPVYTIGPSTHEYLTNIGFRNIIGKESGNGHKLSNLILNEVKDEPIIYFTGEIRKDIIPNNMINNGKNFSEFPVYATRECADVDAIQGLREESSWVIFFSSQGTQNIVNHIKNKNYKVGVIGPTTNEYLIQNGITADLVCEAPTADSLLRQIDQYEKN</sequence>
<evidence type="ECO:0000313" key="2">
    <source>
        <dbReference type="EMBL" id="EGV61965.1"/>
    </source>
</evidence>
<protein>
    <submittedName>
        <fullName evidence="2">Tetrapyrrole biosynthesis, uroporphyrinogen III synthase</fullName>
    </submittedName>
</protein>
<dbReference type="Proteomes" id="UP000000707">
    <property type="component" value="Unassembled WGS sequence"/>
</dbReference>
<dbReference type="PANTHER" id="PTHR12390:SF0">
    <property type="entry name" value="UROPORPHYRINOGEN-III SYNTHASE"/>
    <property type="match status" value="1"/>
</dbReference>
<dbReference type="KEGG" id="cten:18250445"/>
<dbReference type="InterPro" id="IPR036108">
    <property type="entry name" value="4pyrrol_syn_uPrphyn_synt_sf"/>
</dbReference>
<dbReference type="EMBL" id="GL996527">
    <property type="protein sequence ID" value="EGV61965.1"/>
    <property type="molecule type" value="Genomic_DNA"/>
</dbReference>
<reference evidence="2 3" key="1">
    <citation type="journal article" date="2011" name="Proc. Natl. Acad. Sci. U.S.A.">
        <title>Comparative genomics of xylose-fermenting fungi for enhanced biofuel production.</title>
        <authorList>
            <person name="Wohlbach D.J."/>
            <person name="Kuo A."/>
            <person name="Sato T.K."/>
            <person name="Potts K.M."/>
            <person name="Salamov A.A."/>
            <person name="LaButti K.M."/>
            <person name="Sun H."/>
            <person name="Clum A."/>
            <person name="Pangilinan J.L."/>
            <person name="Lindquist E.A."/>
            <person name="Lucas S."/>
            <person name="Lapidus A."/>
            <person name="Jin M."/>
            <person name="Gunawan C."/>
            <person name="Balan V."/>
            <person name="Dale B.E."/>
            <person name="Jeffries T.W."/>
            <person name="Zinkel R."/>
            <person name="Barry K.W."/>
            <person name="Grigoriev I.V."/>
            <person name="Gasch A.P."/>
        </authorList>
    </citation>
    <scope>NUCLEOTIDE SEQUENCE [LARGE SCALE GENOMIC DNA]</scope>
    <source>
        <strain evidence="3">ATCC 10573 / BCRC 21748 / CBS 615 / JCM 9827 / NBRC 10315 / NRRL Y-1498 / VKM Y-70</strain>
    </source>
</reference>
<dbReference type="GeneID" id="18250445"/>
<dbReference type="PANTHER" id="PTHR12390">
    <property type="entry name" value="UROPORPHYRINOGEN III SYNTHASE"/>
    <property type="match status" value="1"/>
</dbReference>
<evidence type="ECO:0000313" key="3">
    <source>
        <dbReference type="Proteomes" id="UP000000707"/>
    </source>
</evidence>
<gene>
    <name evidence="2" type="ORF">CANTEDRAFT_94845</name>
</gene>
<dbReference type="AlphaFoldDB" id="G3B9T4"/>
<dbReference type="InterPro" id="IPR039793">
    <property type="entry name" value="UROS/Hem4"/>
</dbReference>
<evidence type="ECO:0000259" key="1">
    <source>
        <dbReference type="Pfam" id="PF02602"/>
    </source>
</evidence>
<organism evidence="3">
    <name type="scientific">Candida tenuis (strain ATCC 10573 / BCRC 21748 / CBS 615 / JCM 9827 / NBRC 10315 / NRRL Y-1498 / VKM Y-70)</name>
    <name type="common">Yeast</name>
    <name type="synonym">Yamadazyma tenuis</name>
    <dbReference type="NCBI Taxonomy" id="590646"/>
    <lineage>
        <taxon>Eukaryota</taxon>
        <taxon>Fungi</taxon>
        <taxon>Dikarya</taxon>
        <taxon>Ascomycota</taxon>
        <taxon>Saccharomycotina</taxon>
        <taxon>Pichiomycetes</taxon>
        <taxon>Debaryomycetaceae</taxon>
        <taxon>Yamadazyma</taxon>
    </lineage>
</organism>
<dbReference type="GO" id="GO:0005829">
    <property type="term" value="C:cytosol"/>
    <property type="evidence" value="ECO:0007669"/>
    <property type="project" value="TreeGrafter"/>
</dbReference>
<accession>G3B9T4</accession>
<dbReference type="GO" id="GO:0004852">
    <property type="term" value="F:uroporphyrinogen-III synthase activity"/>
    <property type="evidence" value="ECO:0007669"/>
    <property type="project" value="InterPro"/>
</dbReference>
<dbReference type="Gene3D" id="3.40.50.10090">
    <property type="match status" value="2"/>
</dbReference>
<dbReference type="UniPathway" id="UPA00251">
    <property type="reaction ID" value="UER00320"/>
</dbReference>
<dbReference type="HOGENOM" id="CLU_051874_0_1_1"/>
<dbReference type="CDD" id="cd06578">
    <property type="entry name" value="HemD"/>
    <property type="match status" value="1"/>
</dbReference>
<dbReference type="eggNOG" id="KOG4132">
    <property type="taxonomic scope" value="Eukaryota"/>
</dbReference>